<dbReference type="SUPFAM" id="SSF52058">
    <property type="entry name" value="L domain-like"/>
    <property type="match status" value="4"/>
</dbReference>
<proteinExistence type="predicted"/>
<dbReference type="PANTHER" id="PTHR33463">
    <property type="entry name" value="NB-ARC DOMAIN-CONTAINING PROTEIN-RELATED"/>
    <property type="match status" value="1"/>
</dbReference>
<feature type="domain" description="Disease resistance protein At4g27190-like leucine-rich repeats" evidence="3">
    <location>
        <begin position="1069"/>
        <end position="1205"/>
    </location>
</feature>
<evidence type="ECO:0000256" key="1">
    <source>
        <dbReference type="ARBA" id="ARBA00022821"/>
    </source>
</evidence>
<name>A0A5N6PXB7_9ASTR</name>
<dbReference type="OrthoDB" id="1747797at2759"/>
<accession>A0A5N6PXB7</accession>
<dbReference type="Gene3D" id="3.80.10.10">
    <property type="entry name" value="Ribonuclease Inhibitor"/>
    <property type="match status" value="6"/>
</dbReference>
<gene>
    <name evidence="4" type="ORF">E3N88_00180</name>
</gene>
<feature type="domain" description="Disease resistance protein At4g27190-like leucine-rich repeats" evidence="3">
    <location>
        <begin position="366"/>
        <end position="417"/>
    </location>
</feature>
<feature type="domain" description="Disease resistance protein At4g27190-like leucine-rich repeats" evidence="3">
    <location>
        <begin position="306"/>
        <end position="358"/>
    </location>
</feature>
<feature type="domain" description="Disease resistance protein At4g27190-like leucine-rich repeats" evidence="3">
    <location>
        <begin position="750"/>
        <end position="837"/>
    </location>
</feature>
<dbReference type="InterPro" id="IPR057135">
    <property type="entry name" value="At4g27190-like_LRR"/>
</dbReference>
<feature type="compositionally biased region" description="Acidic residues" evidence="2">
    <location>
        <begin position="800"/>
        <end position="810"/>
    </location>
</feature>
<dbReference type="EMBL" id="SZYD01000001">
    <property type="protein sequence ID" value="KAD7477044.1"/>
    <property type="molecule type" value="Genomic_DNA"/>
</dbReference>
<organism evidence="4 5">
    <name type="scientific">Mikania micrantha</name>
    <name type="common">bitter vine</name>
    <dbReference type="NCBI Taxonomy" id="192012"/>
    <lineage>
        <taxon>Eukaryota</taxon>
        <taxon>Viridiplantae</taxon>
        <taxon>Streptophyta</taxon>
        <taxon>Embryophyta</taxon>
        <taxon>Tracheophyta</taxon>
        <taxon>Spermatophyta</taxon>
        <taxon>Magnoliopsida</taxon>
        <taxon>eudicotyledons</taxon>
        <taxon>Gunneridae</taxon>
        <taxon>Pentapetalae</taxon>
        <taxon>asterids</taxon>
        <taxon>campanulids</taxon>
        <taxon>Asterales</taxon>
        <taxon>Asteraceae</taxon>
        <taxon>Asteroideae</taxon>
        <taxon>Heliantheae alliance</taxon>
        <taxon>Eupatorieae</taxon>
        <taxon>Mikania</taxon>
    </lineage>
</organism>
<dbReference type="InterPro" id="IPR032675">
    <property type="entry name" value="LRR_dom_sf"/>
</dbReference>
<feature type="domain" description="Disease resistance protein At4g27190-like leucine-rich repeats" evidence="3">
    <location>
        <begin position="122"/>
        <end position="206"/>
    </location>
</feature>
<comment type="caution">
    <text evidence="4">The sequence shown here is derived from an EMBL/GenBank/DDBJ whole genome shotgun (WGS) entry which is preliminary data.</text>
</comment>
<keyword evidence="5" id="KW-1185">Reference proteome</keyword>
<dbReference type="PANTHER" id="PTHR33463:SF209">
    <property type="entry name" value="DISEASE RESISTANCE PROTEIN RPS2-LIKE"/>
    <property type="match status" value="1"/>
</dbReference>
<evidence type="ECO:0000313" key="4">
    <source>
        <dbReference type="EMBL" id="KAD7477044.1"/>
    </source>
</evidence>
<reference evidence="4 5" key="1">
    <citation type="submission" date="2019-05" db="EMBL/GenBank/DDBJ databases">
        <title>Mikania micrantha, genome provides insights into the molecular mechanism of rapid growth.</title>
        <authorList>
            <person name="Liu B."/>
        </authorList>
    </citation>
    <scope>NUCLEOTIDE SEQUENCE [LARGE SCALE GENOMIC DNA]</scope>
    <source>
        <strain evidence="4">NLD-2019</strain>
        <tissue evidence="4">Leaf</tissue>
    </source>
</reference>
<evidence type="ECO:0000259" key="3">
    <source>
        <dbReference type="Pfam" id="PF23247"/>
    </source>
</evidence>
<feature type="domain" description="Disease resistance protein At4g27190-like leucine-rich repeats" evidence="3">
    <location>
        <begin position="484"/>
        <end position="539"/>
    </location>
</feature>
<feature type="domain" description="Disease resistance protein At4g27190-like leucine-rich repeats" evidence="3">
    <location>
        <begin position="221"/>
        <end position="300"/>
    </location>
</feature>
<feature type="domain" description="Disease resistance protein At4g27190-like leucine-rich repeats" evidence="3">
    <location>
        <begin position="934"/>
        <end position="1041"/>
    </location>
</feature>
<feature type="domain" description="Disease resistance protein At4g27190-like leucine-rich repeats" evidence="3">
    <location>
        <begin position="543"/>
        <end position="654"/>
    </location>
</feature>
<protein>
    <recommendedName>
        <fullName evidence="3">Disease resistance protein At4g27190-like leucine-rich repeats domain-containing protein</fullName>
    </recommendedName>
</protein>
<dbReference type="Proteomes" id="UP000326396">
    <property type="component" value="Linkage Group LG1"/>
</dbReference>
<dbReference type="AlphaFoldDB" id="A0A5N6PXB7"/>
<sequence>MQVKLPTICNVELWEEQPKKCVARIISKQLRALDIEFFMKKKNQMENFSFDKLDIFNIAINKLLRQDCSEKNSRVLKLMNIDCSSDLHDCNINKLFNKTEILYLEVKDMIGVEDILVCASDPHTFSSLKDLRVEGCSNLKYLFPVCVANGLKKLEILIIDNCPVMEALIQKDEREISGVVELPQLHQLFLYDLPNFTSIYPVNNNSNICSLFDSQVKFVKLEKLRIHKMKKLKQIWDSEFGSSEEEEVNNISMLRIIEVWECDSLVNLFPSNPMRLLTHLERLHVRSCSSIKELFNIDLECNGHEGDNNISMLREIRVVGCDSLVNLFPANPMRLLTHLESLFVANCGSIKDLFNINLECVGHEVDYSFSKLRVIEVWRCDRLVNLFPSNPMRLLTHLERLVVGECGSIKELFNINLECVGHGIENNISMLREIRVVGCDSLVNLFPANPMRLLTHLESLFVANCGSIKDFFNINLECVGHEVDYSFSKLRVIEVWRCDRLVNLFPSNPMRLLTHLERLVVGECGSIKELFNIDQECLSNEAENNIFMLREIKVEKCDRLENLFPTNSMRTWNHLERLEVRDCGSIEVIFNIDLGYEFAQVSMNNLRSIDVSGSKNVRELWRIKSDEKNFMSICGFESVEVIRIEGCRNVFTTSNFNTKFDMKAVSKESRDDNNHTVAFPSILHFHSLRDLRLSKCEGMEVVFEIDVNNQQPLLTNLQRLELHEMNDMSHVWKCNNWNKYLFIPPQRRYSTFHSLTSITINKCNRIKYLFSPLMVKLLSKLQKIKIHHCPDMEEVVSNRDDDDDTNEEEMSSTSTTTTFFPHLQCLDFWDLTNLTRIGGGGEAKGTKTSVIQHKVSHVGVVSWCLCQFSKEIIISTCNGLSSVIPLDAIGQMQKLEKLRVEYCESLKEVFESQYINGNNGDTNKGSVDIDAISRQPNINMARLSNLKNFFIASCNLLQHVFTFSMLESLKLLEELIIEDCKAMKVIVEKENGEQTKDVVFRHLKLLELRRLPNLEGFFLGMNNFNWPLLKKVKIIECPQMMNFTCGESTTPVLEDIHTCLGRHSLGCGLNFQTLSLHNLIDLQMEDDDKVKCIIPSNELLQLQKLESIDVCQCKFIEEVFEVEGTNEGTNSESQIFVEIRNLRQLKLERLESLKYIWKSNQRRVLKFPNLTTLSITWCESLKHVVTSSMVGGLLQLQDLQVTFCKNMEVIVKIEEEEDEIKEEMELFPCLKSLKLHRLSSLKGFCSGKVNFSWPLLHTLEVPACPEITDMLLLQH</sequence>
<dbReference type="Pfam" id="PF23247">
    <property type="entry name" value="LRR_RPS2"/>
    <property type="match status" value="11"/>
</dbReference>
<dbReference type="InterPro" id="IPR050905">
    <property type="entry name" value="Plant_NBS-LRR"/>
</dbReference>
<feature type="domain" description="Disease resistance protein At4g27190-like leucine-rich repeats" evidence="3">
    <location>
        <begin position="682"/>
        <end position="734"/>
    </location>
</feature>
<evidence type="ECO:0000256" key="2">
    <source>
        <dbReference type="SAM" id="MobiDB-lite"/>
    </source>
</evidence>
<keyword evidence="1" id="KW-0611">Plant defense</keyword>
<evidence type="ECO:0000313" key="5">
    <source>
        <dbReference type="Proteomes" id="UP000326396"/>
    </source>
</evidence>
<feature type="domain" description="Disease resistance protein At4g27190-like leucine-rich repeats" evidence="3">
    <location>
        <begin position="426"/>
        <end position="476"/>
    </location>
</feature>
<feature type="region of interest" description="Disordered" evidence="2">
    <location>
        <begin position="795"/>
        <end position="814"/>
    </location>
</feature>